<evidence type="ECO:0000313" key="3">
    <source>
        <dbReference type="Proteomes" id="UP000037035"/>
    </source>
</evidence>
<keyword evidence="3" id="KW-1185">Reference proteome</keyword>
<feature type="region of interest" description="Disordered" evidence="1">
    <location>
        <begin position="1"/>
        <end position="20"/>
    </location>
</feature>
<dbReference type="EMBL" id="LAVV01011966">
    <property type="protein sequence ID" value="KNZ47185.1"/>
    <property type="molecule type" value="Genomic_DNA"/>
</dbReference>
<proteinExistence type="predicted"/>
<protein>
    <submittedName>
        <fullName evidence="2">Uncharacterized protein</fullName>
    </submittedName>
</protein>
<comment type="caution">
    <text evidence="2">The sequence shown here is derived from an EMBL/GenBank/DDBJ whole genome shotgun (WGS) entry which is preliminary data.</text>
</comment>
<accession>A0A0L6UH94</accession>
<feature type="compositionally biased region" description="Pro residues" evidence="1">
    <location>
        <begin position="7"/>
        <end position="16"/>
    </location>
</feature>
<sequence length="62" mass="6596">MAKAPTHAPPARPITEPPSTGLHMFLKTFLCDDSSRDASGAAQCQHGCQGVCLRHPDHCLPS</sequence>
<gene>
    <name evidence="2" type="ORF">VP01_6622g2</name>
</gene>
<reference evidence="2 3" key="1">
    <citation type="submission" date="2015-08" db="EMBL/GenBank/DDBJ databases">
        <title>Next Generation Sequencing and Analysis of the Genome of Puccinia sorghi L Schw, the Causal Agent of Maize Common Rust.</title>
        <authorList>
            <person name="Rochi L."/>
            <person name="Burguener G."/>
            <person name="Darino M."/>
            <person name="Turjanski A."/>
            <person name="Kreff E."/>
            <person name="Dieguez M.J."/>
            <person name="Sacco F."/>
        </authorList>
    </citation>
    <scope>NUCLEOTIDE SEQUENCE [LARGE SCALE GENOMIC DNA]</scope>
    <source>
        <strain evidence="2 3">RO10H11247</strain>
    </source>
</reference>
<evidence type="ECO:0000313" key="2">
    <source>
        <dbReference type="EMBL" id="KNZ47185.1"/>
    </source>
</evidence>
<dbReference type="VEuPathDB" id="FungiDB:VP01_6622g2"/>
<name>A0A0L6UH94_9BASI</name>
<organism evidence="2 3">
    <name type="scientific">Puccinia sorghi</name>
    <dbReference type="NCBI Taxonomy" id="27349"/>
    <lineage>
        <taxon>Eukaryota</taxon>
        <taxon>Fungi</taxon>
        <taxon>Dikarya</taxon>
        <taxon>Basidiomycota</taxon>
        <taxon>Pucciniomycotina</taxon>
        <taxon>Pucciniomycetes</taxon>
        <taxon>Pucciniales</taxon>
        <taxon>Pucciniaceae</taxon>
        <taxon>Puccinia</taxon>
    </lineage>
</organism>
<dbReference type="AlphaFoldDB" id="A0A0L6UH94"/>
<evidence type="ECO:0000256" key="1">
    <source>
        <dbReference type="SAM" id="MobiDB-lite"/>
    </source>
</evidence>
<dbReference type="Proteomes" id="UP000037035">
    <property type="component" value="Unassembled WGS sequence"/>
</dbReference>